<reference evidence="4" key="2">
    <citation type="submission" date="2020-09" db="EMBL/GenBank/DDBJ databases">
        <authorList>
            <person name="Sun Q."/>
            <person name="Kim S."/>
        </authorList>
    </citation>
    <scope>NUCLEOTIDE SEQUENCE</scope>
    <source>
        <strain evidence="4">KCTC 42651</strain>
    </source>
</reference>
<dbReference type="Pfam" id="PF07687">
    <property type="entry name" value="M20_dimer"/>
    <property type="match status" value="1"/>
</dbReference>
<accession>A0A918XV02</accession>
<dbReference type="SUPFAM" id="SSF53187">
    <property type="entry name" value="Zn-dependent exopeptidases"/>
    <property type="match status" value="1"/>
</dbReference>
<dbReference type="AlphaFoldDB" id="A0A918XV02"/>
<dbReference type="PANTHER" id="PTHR11014:SF63">
    <property type="entry name" value="METALLOPEPTIDASE, PUTATIVE (AFU_ORTHOLOGUE AFUA_6G09600)-RELATED"/>
    <property type="match status" value="1"/>
</dbReference>
<evidence type="ECO:0000259" key="3">
    <source>
        <dbReference type="Pfam" id="PF07687"/>
    </source>
</evidence>
<dbReference type="RefSeq" id="WP_189991540.1">
    <property type="nucleotide sequence ID" value="NZ_BMZS01000007.1"/>
</dbReference>
<dbReference type="CDD" id="cd05666">
    <property type="entry name" value="M20_Acy1-like"/>
    <property type="match status" value="1"/>
</dbReference>
<dbReference type="Gene3D" id="3.30.70.360">
    <property type="match status" value="1"/>
</dbReference>
<dbReference type="Proteomes" id="UP000630353">
    <property type="component" value="Unassembled WGS sequence"/>
</dbReference>
<dbReference type="GO" id="GO:0050118">
    <property type="term" value="F:N-acetyldiaminopimelate deacetylase activity"/>
    <property type="evidence" value="ECO:0007669"/>
    <property type="project" value="UniProtKB-ARBA"/>
</dbReference>
<keyword evidence="2" id="KW-0464">Manganese</keyword>
<dbReference type="InterPro" id="IPR002933">
    <property type="entry name" value="Peptidase_M20"/>
</dbReference>
<dbReference type="FunFam" id="3.30.70.360:FF:000001">
    <property type="entry name" value="N-acetyldiaminopimelate deacetylase"/>
    <property type="match status" value="1"/>
</dbReference>
<feature type="binding site" evidence="2">
    <location>
        <position position="102"/>
    </location>
    <ligand>
        <name>Mn(2+)</name>
        <dbReference type="ChEBI" id="CHEBI:29035"/>
        <label>2</label>
    </ligand>
</feature>
<proteinExistence type="predicted"/>
<keyword evidence="1" id="KW-0378">Hydrolase</keyword>
<comment type="caution">
    <text evidence="4">The sequence shown here is derived from an EMBL/GenBank/DDBJ whole genome shotgun (WGS) entry which is preliminary data.</text>
</comment>
<dbReference type="Pfam" id="PF01546">
    <property type="entry name" value="Peptidase_M20"/>
    <property type="match status" value="1"/>
</dbReference>
<dbReference type="EMBL" id="BMZS01000007">
    <property type="protein sequence ID" value="GHD54769.1"/>
    <property type="molecule type" value="Genomic_DNA"/>
</dbReference>
<evidence type="ECO:0000313" key="4">
    <source>
        <dbReference type="EMBL" id="GHD54769.1"/>
    </source>
</evidence>
<feature type="binding site" evidence="2">
    <location>
        <position position="104"/>
    </location>
    <ligand>
        <name>Mn(2+)</name>
        <dbReference type="ChEBI" id="CHEBI:29035"/>
        <label>2</label>
    </ligand>
</feature>
<dbReference type="InterPro" id="IPR011650">
    <property type="entry name" value="Peptidase_M20_dimer"/>
</dbReference>
<dbReference type="InterPro" id="IPR017439">
    <property type="entry name" value="Amidohydrolase"/>
</dbReference>
<dbReference type="GO" id="GO:0046872">
    <property type="term" value="F:metal ion binding"/>
    <property type="evidence" value="ECO:0007669"/>
    <property type="project" value="UniProtKB-KW"/>
</dbReference>
<evidence type="ECO:0000256" key="1">
    <source>
        <dbReference type="ARBA" id="ARBA00022801"/>
    </source>
</evidence>
<gene>
    <name evidence="4" type="ORF">GCM10017083_32850</name>
</gene>
<dbReference type="GO" id="GO:0019877">
    <property type="term" value="P:diaminopimelate biosynthetic process"/>
    <property type="evidence" value="ECO:0007669"/>
    <property type="project" value="UniProtKB-ARBA"/>
</dbReference>
<evidence type="ECO:0000313" key="5">
    <source>
        <dbReference type="Proteomes" id="UP000630353"/>
    </source>
</evidence>
<feature type="binding site" evidence="2">
    <location>
        <position position="163"/>
    </location>
    <ligand>
        <name>Mn(2+)</name>
        <dbReference type="ChEBI" id="CHEBI:29035"/>
        <label>2</label>
    </ligand>
</feature>
<comment type="cofactor">
    <cofactor evidence="2">
        <name>Mn(2+)</name>
        <dbReference type="ChEBI" id="CHEBI:29035"/>
    </cofactor>
    <text evidence="2">The Mn(2+) ion enhances activity.</text>
</comment>
<organism evidence="4 5">
    <name type="scientific">Thalassobaculum fulvum</name>
    <dbReference type="NCBI Taxonomy" id="1633335"/>
    <lineage>
        <taxon>Bacteria</taxon>
        <taxon>Pseudomonadati</taxon>
        <taxon>Pseudomonadota</taxon>
        <taxon>Alphaproteobacteria</taxon>
        <taxon>Rhodospirillales</taxon>
        <taxon>Thalassobaculaceae</taxon>
        <taxon>Thalassobaculum</taxon>
    </lineage>
</organism>
<reference evidence="4" key="1">
    <citation type="journal article" date="2014" name="Int. J. Syst. Evol. Microbiol.">
        <title>Complete genome sequence of Corynebacterium casei LMG S-19264T (=DSM 44701T), isolated from a smear-ripened cheese.</title>
        <authorList>
            <consortium name="US DOE Joint Genome Institute (JGI-PGF)"/>
            <person name="Walter F."/>
            <person name="Albersmeier A."/>
            <person name="Kalinowski J."/>
            <person name="Ruckert C."/>
        </authorList>
    </citation>
    <scope>NUCLEOTIDE SEQUENCE</scope>
    <source>
        <strain evidence="4">KCTC 42651</strain>
    </source>
</reference>
<feature type="binding site" evidence="2">
    <location>
        <position position="361"/>
    </location>
    <ligand>
        <name>Mn(2+)</name>
        <dbReference type="ChEBI" id="CHEBI:29035"/>
        <label>2</label>
    </ligand>
</feature>
<dbReference type="Gene3D" id="3.40.630.10">
    <property type="entry name" value="Zn peptidases"/>
    <property type="match status" value="1"/>
</dbReference>
<sequence>MPIINRIADFHADMTAWRRELHQHPELSYEEEWTSDFVAKQLESFGIEVHRGLAVTGVVGKLVGRSDNGKAIGLRADMDALPITEATGAEHASLNPGRMHACGHDGHTTMLLGAARYLAETRNFDGTVYFIFQPAEEGGAGGDRMVKEGLFELFPVETVWGMHNMPGMPVGEFAVKAGPMMAGTSEFDIVVHGRGGHAAMPYQTVDPIVVASELVGALQSIASRSTHPLDSVVVSVTQIHGGDAYNVIPPLVKLCGTVRTYRDEVTDIAERRMRQIVDGVTAAHGGRGDVDFRRGYPATVNHEAETEIAARVAAELVGADKVDRNPTPSMGGEDFAYMLRARPGSYIWLGAGEAEAGAMLHNPGYDFNDEVLPLGASYWSKLVEAELPRAEG</sequence>
<dbReference type="PIRSF" id="PIRSF005962">
    <property type="entry name" value="Pept_M20D_amidohydro"/>
    <property type="match status" value="1"/>
</dbReference>
<feature type="binding site" evidence="2">
    <location>
        <position position="137"/>
    </location>
    <ligand>
        <name>Mn(2+)</name>
        <dbReference type="ChEBI" id="CHEBI:29035"/>
        <label>2</label>
    </ligand>
</feature>
<protein>
    <submittedName>
        <fullName evidence="4">Amidohydrolase</fullName>
    </submittedName>
</protein>
<dbReference type="SUPFAM" id="SSF55031">
    <property type="entry name" value="Bacterial exopeptidase dimerisation domain"/>
    <property type="match status" value="1"/>
</dbReference>
<dbReference type="InterPro" id="IPR036264">
    <property type="entry name" value="Bact_exopeptidase_dim_dom"/>
</dbReference>
<dbReference type="NCBIfam" id="TIGR01891">
    <property type="entry name" value="amidohydrolases"/>
    <property type="match status" value="1"/>
</dbReference>
<keyword evidence="2" id="KW-0479">Metal-binding</keyword>
<name>A0A918XV02_9PROT</name>
<feature type="domain" description="Peptidase M20 dimerisation" evidence="3">
    <location>
        <begin position="183"/>
        <end position="278"/>
    </location>
</feature>
<keyword evidence="5" id="KW-1185">Reference proteome</keyword>
<evidence type="ECO:0000256" key="2">
    <source>
        <dbReference type="PIRSR" id="PIRSR005962-1"/>
    </source>
</evidence>
<dbReference type="PANTHER" id="PTHR11014">
    <property type="entry name" value="PEPTIDASE M20 FAMILY MEMBER"/>
    <property type="match status" value="1"/>
</dbReference>